<dbReference type="STRING" id="269670.SAMN02982927_01794"/>
<dbReference type="EMBL" id="FOOY01000011">
    <property type="protein sequence ID" value="SFG46848.1"/>
    <property type="molecule type" value="Genomic_DNA"/>
</dbReference>
<name>A0A1I2S211_9BACL</name>
<protein>
    <submittedName>
        <fullName evidence="2">Uncharacterized protein</fullName>
    </submittedName>
</protein>
<feature type="transmembrane region" description="Helical" evidence="1">
    <location>
        <begin position="18"/>
        <end position="37"/>
    </location>
</feature>
<gene>
    <name evidence="2" type="ORF">SAMN02982927_01794</name>
</gene>
<keyword evidence="1" id="KW-0812">Transmembrane</keyword>
<dbReference type="OrthoDB" id="5689045at2"/>
<keyword evidence="1" id="KW-1133">Transmembrane helix</keyword>
<proteinExistence type="predicted"/>
<organism evidence="2 3">
    <name type="scientific">Sporolactobacillus nakayamae</name>
    <dbReference type="NCBI Taxonomy" id="269670"/>
    <lineage>
        <taxon>Bacteria</taxon>
        <taxon>Bacillati</taxon>
        <taxon>Bacillota</taxon>
        <taxon>Bacilli</taxon>
        <taxon>Bacillales</taxon>
        <taxon>Sporolactobacillaceae</taxon>
        <taxon>Sporolactobacillus</taxon>
    </lineage>
</organism>
<evidence type="ECO:0000313" key="2">
    <source>
        <dbReference type="EMBL" id="SFG46848.1"/>
    </source>
</evidence>
<accession>A0A1I2S211</accession>
<sequence length="125" mass="14201">MFNSLKAFLHPNNRPEGYVYSSSKWVTILMVIGILLYTITDGWGTLVALSLAVALLIGRYMLAKQAAGDFLDMHQAKKGYAKTRNKDYLRFIKARGEQMLNDNKVLTKAAKEEIHQLLAYAEKYL</sequence>
<dbReference type="Proteomes" id="UP000198752">
    <property type="component" value="Unassembled WGS sequence"/>
</dbReference>
<dbReference type="RefSeq" id="WP_093672145.1">
    <property type="nucleotide sequence ID" value="NZ_FOOY01000011.1"/>
</dbReference>
<keyword evidence="1" id="KW-0472">Membrane</keyword>
<feature type="transmembrane region" description="Helical" evidence="1">
    <location>
        <begin position="43"/>
        <end position="62"/>
    </location>
</feature>
<dbReference type="AlphaFoldDB" id="A0A1I2S211"/>
<keyword evidence="3" id="KW-1185">Reference proteome</keyword>
<reference evidence="3" key="1">
    <citation type="submission" date="2016-10" db="EMBL/GenBank/DDBJ databases">
        <authorList>
            <person name="Varghese N."/>
            <person name="Submissions S."/>
        </authorList>
    </citation>
    <scope>NUCLEOTIDE SEQUENCE [LARGE SCALE GENOMIC DNA]</scope>
    <source>
        <strain evidence="3">ATCC 700379</strain>
    </source>
</reference>
<evidence type="ECO:0000313" key="3">
    <source>
        <dbReference type="Proteomes" id="UP000198752"/>
    </source>
</evidence>
<evidence type="ECO:0000256" key="1">
    <source>
        <dbReference type="SAM" id="Phobius"/>
    </source>
</evidence>